<gene>
    <name evidence="3" type="ORF">BJ684DRAFT_20226</name>
</gene>
<name>A0A4P9Y3J4_9FUNG</name>
<feature type="compositionally biased region" description="Acidic residues" evidence="1">
    <location>
        <begin position="50"/>
        <end position="63"/>
    </location>
</feature>
<evidence type="ECO:0000313" key="4">
    <source>
        <dbReference type="Proteomes" id="UP000267251"/>
    </source>
</evidence>
<feature type="region of interest" description="Disordered" evidence="1">
    <location>
        <begin position="20"/>
        <end position="70"/>
    </location>
</feature>
<dbReference type="AlphaFoldDB" id="A0A4P9Y3J4"/>
<evidence type="ECO:0000256" key="1">
    <source>
        <dbReference type="SAM" id="MobiDB-lite"/>
    </source>
</evidence>
<reference evidence="4" key="1">
    <citation type="journal article" date="2018" name="Nat. Microbiol.">
        <title>Leveraging single-cell genomics to expand the fungal tree of life.</title>
        <authorList>
            <person name="Ahrendt S.R."/>
            <person name="Quandt C.A."/>
            <person name="Ciobanu D."/>
            <person name="Clum A."/>
            <person name="Salamov A."/>
            <person name="Andreopoulos B."/>
            <person name="Cheng J.F."/>
            <person name="Woyke T."/>
            <person name="Pelin A."/>
            <person name="Henrissat B."/>
            <person name="Reynolds N.K."/>
            <person name="Benny G.L."/>
            <person name="Smith M.E."/>
            <person name="James T.Y."/>
            <person name="Grigoriev I.V."/>
        </authorList>
    </citation>
    <scope>NUCLEOTIDE SEQUENCE [LARGE SCALE GENOMIC DNA]</scope>
</reference>
<dbReference type="Proteomes" id="UP000267251">
    <property type="component" value="Unassembled WGS sequence"/>
</dbReference>
<proteinExistence type="predicted"/>
<evidence type="ECO:0008006" key="5">
    <source>
        <dbReference type="Google" id="ProtNLM"/>
    </source>
</evidence>
<protein>
    <recommendedName>
        <fullName evidence="5">CBM1 domain-containing protein</fullName>
    </recommendedName>
</protein>
<feature type="compositionally biased region" description="Basic and acidic residues" evidence="1">
    <location>
        <begin position="25"/>
        <end position="49"/>
    </location>
</feature>
<feature type="signal peptide" evidence="2">
    <location>
        <begin position="1"/>
        <end position="21"/>
    </location>
</feature>
<sequence>MKLTSILLVSAMLAMALTVAATPTPKDENVSRDRAAAENKDAAEEGSKDDGEEGGDDPNESEDPMPYGEQNCQYGCHEGYGCTPHYSCVSKDVWNDWIKGKPEYSPM</sequence>
<evidence type="ECO:0000256" key="2">
    <source>
        <dbReference type="SAM" id="SignalP"/>
    </source>
</evidence>
<evidence type="ECO:0000313" key="3">
    <source>
        <dbReference type="EMBL" id="RKP13264.1"/>
    </source>
</evidence>
<accession>A0A4P9Y3J4</accession>
<feature type="chain" id="PRO_5020528750" description="CBM1 domain-containing protein" evidence="2">
    <location>
        <begin position="22"/>
        <end position="107"/>
    </location>
</feature>
<organism evidence="3 4">
    <name type="scientific">Piptocephalis cylindrospora</name>
    <dbReference type="NCBI Taxonomy" id="1907219"/>
    <lineage>
        <taxon>Eukaryota</taxon>
        <taxon>Fungi</taxon>
        <taxon>Fungi incertae sedis</taxon>
        <taxon>Zoopagomycota</taxon>
        <taxon>Zoopagomycotina</taxon>
        <taxon>Zoopagomycetes</taxon>
        <taxon>Zoopagales</taxon>
        <taxon>Piptocephalidaceae</taxon>
        <taxon>Piptocephalis</taxon>
    </lineage>
</organism>
<keyword evidence="2" id="KW-0732">Signal</keyword>
<keyword evidence="4" id="KW-1185">Reference proteome</keyword>
<dbReference type="EMBL" id="KZ988065">
    <property type="protein sequence ID" value="RKP13264.1"/>
    <property type="molecule type" value="Genomic_DNA"/>
</dbReference>